<dbReference type="InterPro" id="IPR016039">
    <property type="entry name" value="Thiolase-like"/>
</dbReference>
<proteinExistence type="predicted"/>
<dbReference type="InterPro" id="IPR011141">
    <property type="entry name" value="Polyketide_synthase_type-III"/>
</dbReference>
<gene>
    <name evidence="4" type="ORF">TorRG33x02_089860</name>
</gene>
<reference evidence="5" key="1">
    <citation type="submission" date="2016-06" db="EMBL/GenBank/DDBJ databases">
        <title>Parallel loss of symbiosis genes in relatives of nitrogen-fixing non-legume Parasponia.</title>
        <authorList>
            <person name="Van Velzen R."/>
            <person name="Holmer R."/>
            <person name="Bu F."/>
            <person name="Rutten L."/>
            <person name="Van Zeijl A."/>
            <person name="Liu W."/>
            <person name="Santuari L."/>
            <person name="Cao Q."/>
            <person name="Sharma T."/>
            <person name="Shen D."/>
            <person name="Roswanjaya Y."/>
            <person name="Wardhani T."/>
            <person name="Kalhor M.S."/>
            <person name="Jansen J."/>
            <person name="Van den Hoogen J."/>
            <person name="Gungor B."/>
            <person name="Hartog M."/>
            <person name="Hontelez J."/>
            <person name="Verver J."/>
            <person name="Yang W.-C."/>
            <person name="Schijlen E."/>
            <person name="Repin R."/>
            <person name="Schilthuizen M."/>
            <person name="Schranz E."/>
            <person name="Heidstra R."/>
            <person name="Miyata K."/>
            <person name="Fedorova E."/>
            <person name="Kohlen W."/>
            <person name="Bisseling T."/>
            <person name="Smit S."/>
            <person name="Geurts R."/>
        </authorList>
    </citation>
    <scope>NUCLEOTIDE SEQUENCE [LARGE SCALE GENOMIC DNA]</scope>
    <source>
        <strain evidence="5">cv. RG33-2</strain>
    </source>
</reference>
<dbReference type="Proteomes" id="UP000237000">
    <property type="component" value="Unassembled WGS sequence"/>
</dbReference>
<name>A0A2P5FBD4_TREOI</name>
<comment type="caution">
    <text evidence="4">The sequence shown here is derived from an EMBL/GenBank/DDBJ whole genome shotgun (WGS) entry which is preliminary data.</text>
</comment>
<keyword evidence="2" id="KW-0012">Acyltransferase</keyword>
<feature type="domain" description="Chalcone/stilbene synthase N-terminal" evidence="3">
    <location>
        <begin position="12"/>
        <end position="103"/>
    </location>
</feature>
<dbReference type="PANTHER" id="PTHR11877">
    <property type="entry name" value="HYDROXYMETHYLGLUTARYL-COA SYNTHASE"/>
    <property type="match status" value="1"/>
</dbReference>
<dbReference type="Pfam" id="PF00195">
    <property type="entry name" value="Chal_sti_synt_N"/>
    <property type="match status" value="1"/>
</dbReference>
<dbReference type="GO" id="GO:0030639">
    <property type="term" value="P:polyketide biosynthetic process"/>
    <property type="evidence" value="ECO:0007669"/>
    <property type="project" value="TreeGrafter"/>
</dbReference>
<dbReference type="PANTHER" id="PTHR11877:SF14">
    <property type="entry name" value="CHALCONE SYNTHASE"/>
    <property type="match status" value="1"/>
</dbReference>
<evidence type="ECO:0000259" key="3">
    <source>
        <dbReference type="Pfam" id="PF00195"/>
    </source>
</evidence>
<sequence length="105" mass="11891">MGTVDKIQAGNPRAQGVASILAIGTANPFNTVIQADYPDYYFKVTNSEDKTKLKDKFKQICEKSMIKKRYMDLTEDILKANPNMCLYSAPSLDVRHHLKIKEIIP</sequence>
<dbReference type="InParanoid" id="A0A2P5FBD4"/>
<dbReference type="OrthoDB" id="1500228at2759"/>
<accession>A0A2P5FBD4</accession>
<dbReference type="STRING" id="63057.A0A2P5FBD4"/>
<dbReference type="EMBL" id="JXTC01000046">
    <property type="protein sequence ID" value="PON95094.1"/>
    <property type="molecule type" value="Genomic_DNA"/>
</dbReference>
<evidence type="ECO:0000313" key="4">
    <source>
        <dbReference type="EMBL" id="PON95094.1"/>
    </source>
</evidence>
<evidence type="ECO:0000256" key="2">
    <source>
        <dbReference type="ARBA" id="ARBA00023315"/>
    </source>
</evidence>
<dbReference type="GO" id="GO:0016747">
    <property type="term" value="F:acyltransferase activity, transferring groups other than amino-acyl groups"/>
    <property type="evidence" value="ECO:0007669"/>
    <property type="project" value="InterPro"/>
</dbReference>
<keyword evidence="5" id="KW-1185">Reference proteome</keyword>
<dbReference type="InterPro" id="IPR001099">
    <property type="entry name" value="Chalcone/stilbene_synt_N"/>
</dbReference>
<protein>
    <submittedName>
        <fullName evidence="4">Thiolase-like</fullName>
    </submittedName>
</protein>
<dbReference type="SUPFAM" id="SSF53901">
    <property type="entry name" value="Thiolase-like"/>
    <property type="match status" value="1"/>
</dbReference>
<organism evidence="4 5">
    <name type="scientific">Trema orientale</name>
    <name type="common">Charcoal tree</name>
    <name type="synonym">Celtis orientalis</name>
    <dbReference type="NCBI Taxonomy" id="63057"/>
    <lineage>
        <taxon>Eukaryota</taxon>
        <taxon>Viridiplantae</taxon>
        <taxon>Streptophyta</taxon>
        <taxon>Embryophyta</taxon>
        <taxon>Tracheophyta</taxon>
        <taxon>Spermatophyta</taxon>
        <taxon>Magnoliopsida</taxon>
        <taxon>eudicotyledons</taxon>
        <taxon>Gunneridae</taxon>
        <taxon>Pentapetalae</taxon>
        <taxon>rosids</taxon>
        <taxon>fabids</taxon>
        <taxon>Rosales</taxon>
        <taxon>Cannabaceae</taxon>
        <taxon>Trema</taxon>
    </lineage>
</organism>
<keyword evidence="1" id="KW-0808">Transferase</keyword>
<dbReference type="AlphaFoldDB" id="A0A2P5FBD4"/>
<dbReference type="Gene3D" id="3.40.47.10">
    <property type="match status" value="1"/>
</dbReference>
<evidence type="ECO:0000256" key="1">
    <source>
        <dbReference type="ARBA" id="ARBA00022679"/>
    </source>
</evidence>
<evidence type="ECO:0000313" key="5">
    <source>
        <dbReference type="Proteomes" id="UP000237000"/>
    </source>
</evidence>